<organism evidence="1 2">
    <name type="scientific">Wallemia ichthyophaga</name>
    <dbReference type="NCBI Taxonomy" id="245174"/>
    <lineage>
        <taxon>Eukaryota</taxon>
        <taxon>Fungi</taxon>
        <taxon>Dikarya</taxon>
        <taxon>Basidiomycota</taxon>
        <taxon>Wallemiomycotina</taxon>
        <taxon>Wallemiomycetes</taxon>
        <taxon>Wallemiales</taxon>
        <taxon>Wallemiaceae</taxon>
        <taxon>Wallemia</taxon>
    </lineage>
</organism>
<dbReference type="EMBL" id="SPOF01000029">
    <property type="protein sequence ID" value="TIB10666.1"/>
    <property type="molecule type" value="Genomic_DNA"/>
</dbReference>
<dbReference type="OrthoDB" id="6774133at2759"/>
<evidence type="ECO:0000313" key="2">
    <source>
        <dbReference type="Proteomes" id="UP000306954"/>
    </source>
</evidence>
<name>A0A4V4M1C8_WALIC</name>
<dbReference type="AlphaFoldDB" id="A0A4V4M1C8"/>
<dbReference type="Proteomes" id="UP000306954">
    <property type="component" value="Unassembled WGS sequence"/>
</dbReference>
<gene>
    <name evidence="1" type="ORF">E3P90_02742</name>
</gene>
<accession>A0A4V4M1C8</accession>
<proteinExistence type="predicted"/>
<evidence type="ECO:0000313" key="1">
    <source>
        <dbReference type="EMBL" id="TIB10666.1"/>
    </source>
</evidence>
<protein>
    <submittedName>
        <fullName evidence="1">Uncharacterized protein</fullName>
    </submittedName>
</protein>
<reference evidence="1 2" key="1">
    <citation type="submission" date="2019-03" db="EMBL/GenBank/DDBJ databases">
        <title>Sequencing 23 genomes of Wallemia ichthyophaga.</title>
        <authorList>
            <person name="Gostincar C."/>
        </authorList>
    </citation>
    <scope>NUCLEOTIDE SEQUENCE [LARGE SCALE GENOMIC DNA]</scope>
    <source>
        <strain evidence="1 2">EXF-8621</strain>
    </source>
</reference>
<sequence>MLRKALGAVQTTPLYMLHFDTAVLSSTERLRMRNESYLLRTLTRPSDHPAHVITASILRRLRKKFVSPLNAVLLAKPMLEGLKEMETIVPHPFVPIRNEQKQRIRNYAINTIRHDPSTQMDLWPRGKLRQAMQLNFHTDETGIAHLTNEVLTANSQSTKQRYWEYISL</sequence>
<comment type="caution">
    <text evidence="1">The sequence shown here is derived from an EMBL/GenBank/DDBJ whole genome shotgun (WGS) entry which is preliminary data.</text>
</comment>